<evidence type="ECO:0000259" key="3">
    <source>
        <dbReference type="Pfam" id="PF01408"/>
    </source>
</evidence>
<feature type="region of interest" description="Disordered" evidence="2">
    <location>
        <begin position="350"/>
        <end position="377"/>
    </location>
</feature>
<dbReference type="SUPFAM" id="SSF51735">
    <property type="entry name" value="NAD(P)-binding Rossmann-fold domains"/>
    <property type="match status" value="1"/>
</dbReference>
<evidence type="ECO:0000259" key="4">
    <source>
        <dbReference type="Pfam" id="PF22725"/>
    </source>
</evidence>
<comment type="caution">
    <text evidence="5">The sequence shown here is derived from an EMBL/GenBank/DDBJ whole genome shotgun (WGS) entry which is preliminary data.</text>
</comment>
<dbReference type="InterPro" id="IPR055170">
    <property type="entry name" value="GFO_IDH_MocA-like_dom"/>
</dbReference>
<dbReference type="SUPFAM" id="SSF55347">
    <property type="entry name" value="Glyceraldehyde-3-phosphate dehydrogenase-like, C-terminal domain"/>
    <property type="match status" value="1"/>
</dbReference>
<dbReference type="EMBL" id="JAEUAK010000001">
    <property type="protein sequence ID" value="MBW9051193.1"/>
    <property type="molecule type" value="Genomic_DNA"/>
</dbReference>
<evidence type="ECO:0000313" key="6">
    <source>
        <dbReference type="Proteomes" id="UP000717752"/>
    </source>
</evidence>
<gene>
    <name evidence="5" type="ORF">JNB85_02055</name>
</gene>
<organism evidence="5 6">
    <name type="scientific">Rhizobium mesosinicum</name>
    <dbReference type="NCBI Taxonomy" id="335017"/>
    <lineage>
        <taxon>Bacteria</taxon>
        <taxon>Pseudomonadati</taxon>
        <taxon>Pseudomonadota</taxon>
        <taxon>Alphaproteobacteria</taxon>
        <taxon>Hyphomicrobiales</taxon>
        <taxon>Rhizobiaceae</taxon>
        <taxon>Rhizobium/Agrobacterium group</taxon>
        <taxon>Rhizobium</taxon>
    </lineage>
</organism>
<keyword evidence="6" id="KW-1185">Reference proteome</keyword>
<dbReference type="Pfam" id="PF22725">
    <property type="entry name" value="GFO_IDH_MocA_C3"/>
    <property type="match status" value="1"/>
</dbReference>
<reference evidence="5 6" key="1">
    <citation type="journal article" date="2021" name="MBio">
        <title>Poor Competitiveness of Bradyrhizobium in Pigeon Pea Root Colonization in Indian Soils.</title>
        <authorList>
            <person name="Chalasani D."/>
            <person name="Basu A."/>
            <person name="Pullabhotla S.V.S.R.N."/>
            <person name="Jorrin B."/>
            <person name="Neal A.L."/>
            <person name="Poole P.S."/>
            <person name="Podile A.R."/>
            <person name="Tkacz A."/>
        </authorList>
    </citation>
    <scope>NUCLEOTIDE SEQUENCE [LARGE SCALE GENOMIC DNA]</scope>
    <source>
        <strain evidence="5 6">HU56</strain>
    </source>
</reference>
<evidence type="ECO:0000256" key="1">
    <source>
        <dbReference type="ARBA" id="ARBA00023002"/>
    </source>
</evidence>
<evidence type="ECO:0000313" key="5">
    <source>
        <dbReference type="EMBL" id="MBW9051193.1"/>
    </source>
</evidence>
<evidence type="ECO:0000256" key="2">
    <source>
        <dbReference type="SAM" id="MobiDB-lite"/>
    </source>
</evidence>
<name>A0ABS7GPE0_9HYPH</name>
<dbReference type="Gene3D" id="3.40.50.720">
    <property type="entry name" value="NAD(P)-binding Rossmann-like Domain"/>
    <property type="match status" value="1"/>
</dbReference>
<sequence length="377" mass="41355">MRLLVLGTGMMAKSQVAGFLAIDGVEVVGAVDTDRTRLDEFADHFNIEKRFGTLDEAIAWGRFDAATNVTPDRVHHATSLALIAAGKHVFCEKPLAENYAHALEMTEAAEVAGVINMVNLTYRNVAPLQRAREMVLSGELGTIKHVEASYLQSWLVSRAWGDWRTESRWLWRLSTGHGSNGVLGDVGIHILDFAAYGAATDIDHVFARLKTFNKAPGGQIGEYMLDANDSFTMSVDFANGALGVIHATRWATGHLNELKLRIYGEKGSLEVIHRPNGSDLRGCFGEDIESATWRDIDVLPVLTNYQRFAEAVRTGKQDDPTFRHAANLQKVIDLAIVSEKERREFNLLAADTPESTVGGQEPESKGDEQGPALALVV</sequence>
<dbReference type="RefSeq" id="WP_220332728.1">
    <property type="nucleotide sequence ID" value="NZ_JAEUAK010000001.1"/>
</dbReference>
<dbReference type="InterPro" id="IPR050463">
    <property type="entry name" value="Gfo/Idh/MocA_oxidrdct_glycsds"/>
</dbReference>
<feature type="domain" description="GFO/IDH/MocA-like oxidoreductase" evidence="4">
    <location>
        <begin position="129"/>
        <end position="270"/>
    </location>
</feature>
<dbReference type="PANTHER" id="PTHR43818:SF11">
    <property type="entry name" value="BCDNA.GH03377"/>
    <property type="match status" value="1"/>
</dbReference>
<dbReference type="Proteomes" id="UP000717752">
    <property type="component" value="Unassembled WGS sequence"/>
</dbReference>
<accession>A0ABS7GPE0</accession>
<dbReference type="InterPro" id="IPR036291">
    <property type="entry name" value="NAD(P)-bd_dom_sf"/>
</dbReference>
<dbReference type="PANTHER" id="PTHR43818">
    <property type="entry name" value="BCDNA.GH03377"/>
    <property type="match status" value="1"/>
</dbReference>
<keyword evidence="1" id="KW-0560">Oxidoreductase</keyword>
<protein>
    <submittedName>
        <fullName evidence="5">Gfo/Idh/MocA family oxidoreductase</fullName>
    </submittedName>
</protein>
<dbReference type="Gene3D" id="3.30.360.10">
    <property type="entry name" value="Dihydrodipicolinate Reductase, domain 2"/>
    <property type="match status" value="1"/>
</dbReference>
<proteinExistence type="predicted"/>
<dbReference type="Pfam" id="PF01408">
    <property type="entry name" value="GFO_IDH_MocA"/>
    <property type="match status" value="1"/>
</dbReference>
<dbReference type="InterPro" id="IPR000683">
    <property type="entry name" value="Gfo/Idh/MocA-like_OxRdtase_N"/>
</dbReference>
<feature type="domain" description="Gfo/Idh/MocA-like oxidoreductase N-terminal" evidence="3">
    <location>
        <begin position="2"/>
        <end position="119"/>
    </location>
</feature>